<evidence type="ECO:0000313" key="2">
    <source>
        <dbReference type="Proteomes" id="UP001159405"/>
    </source>
</evidence>
<keyword evidence="2" id="KW-1185">Reference proteome</keyword>
<accession>A0ABN8RZ51</accession>
<reference evidence="1 2" key="1">
    <citation type="submission" date="2022-05" db="EMBL/GenBank/DDBJ databases">
        <authorList>
            <consortium name="Genoscope - CEA"/>
            <person name="William W."/>
        </authorList>
    </citation>
    <scope>NUCLEOTIDE SEQUENCE [LARGE SCALE GENOMIC DNA]</scope>
</reference>
<evidence type="ECO:0000313" key="1">
    <source>
        <dbReference type="EMBL" id="CAH3184757.1"/>
    </source>
</evidence>
<gene>
    <name evidence="1" type="ORF">PLOB_00030754</name>
</gene>
<proteinExistence type="predicted"/>
<sequence length="100" mass="12053">SYKWISNTSGKRPLTTNFSRQCSQREVVKEASLKLDREFNMAAKKRAFLLDYAQIHNISRRSNRKSKRRKLYEAERIIEWRKTKHVSRFFMSILKVDPFV</sequence>
<organism evidence="1 2">
    <name type="scientific">Porites lobata</name>
    <dbReference type="NCBI Taxonomy" id="104759"/>
    <lineage>
        <taxon>Eukaryota</taxon>
        <taxon>Metazoa</taxon>
        <taxon>Cnidaria</taxon>
        <taxon>Anthozoa</taxon>
        <taxon>Hexacorallia</taxon>
        <taxon>Scleractinia</taxon>
        <taxon>Fungiina</taxon>
        <taxon>Poritidae</taxon>
        <taxon>Porites</taxon>
    </lineage>
</organism>
<dbReference type="Proteomes" id="UP001159405">
    <property type="component" value="Unassembled WGS sequence"/>
</dbReference>
<comment type="caution">
    <text evidence="1">The sequence shown here is derived from an EMBL/GenBank/DDBJ whole genome shotgun (WGS) entry which is preliminary data.</text>
</comment>
<name>A0ABN8RZ51_9CNID</name>
<dbReference type="EMBL" id="CALNXK010000398">
    <property type="protein sequence ID" value="CAH3184757.1"/>
    <property type="molecule type" value="Genomic_DNA"/>
</dbReference>
<protein>
    <submittedName>
        <fullName evidence="1">Uncharacterized protein</fullName>
    </submittedName>
</protein>
<feature type="non-terminal residue" evidence="1">
    <location>
        <position position="1"/>
    </location>
</feature>